<dbReference type="Gene3D" id="3.40.50.12780">
    <property type="entry name" value="N-terminal domain of ligase-like"/>
    <property type="match status" value="2"/>
</dbReference>
<name>A0A4Z0A2W2_9AGAM</name>
<dbReference type="Proteomes" id="UP000298061">
    <property type="component" value="Unassembled WGS sequence"/>
</dbReference>
<organism evidence="5 6">
    <name type="scientific">Hericium alpestre</name>
    <dbReference type="NCBI Taxonomy" id="135208"/>
    <lineage>
        <taxon>Eukaryota</taxon>
        <taxon>Fungi</taxon>
        <taxon>Dikarya</taxon>
        <taxon>Basidiomycota</taxon>
        <taxon>Agaricomycotina</taxon>
        <taxon>Agaricomycetes</taxon>
        <taxon>Russulales</taxon>
        <taxon>Hericiaceae</taxon>
        <taxon>Hericium</taxon>
    </lineage>
</organism>
<dbReference type="InterPro" id="IPR020845">
    <property type="entry name" value="AMP-binding_CS"/>
</dbReference>
<dbReference type="InterPro" id="IPR045851">
    <property type="entry name" value="AMP-bd_C_sf"/>
</dbReference>
<comment type="caution">
    <text evidence="5">The sequence shown here is derived from an EMBL/GenBank/DDBJ whole genome shotgun (WGS) entry which is preliminary data.</text>
</comment>
<sequence>MTIYTSPYAPVRPPSCSVYTFHFSLTHPGSQYWKHPPSAPAFTSAPTGNTLTRAQLRSLTLQLFHGLKHPPPSIRGRLVPFARGDVVLVFSPNSLAWPVVLFGLLAGGACLTLANPAYTPAELAHQYTDSGAGLVFVHPNLLDSVLEMLKLVGVTGEHARRRIVVMQYEPGEAAERKGSGKDLVWLEDLLGLGEEKEEEKFEGDGPDGVNATAFLCYSSGTTGKPKGVMTTHKNMVAVNLMLFAAFSEMDPSKDVWMAMLPFYHMYATAQYDLTSLHYITCGAAPIGSQLLFAAKEKLASVGAHVVIGQAYGLTETSPHTHQLPRESAMRKVGSVGLLIPNLEARLVLDDDDGDEGVDAPEWDDTEEALGGPGVRMSARGELWLRGPTIMKGYLNNPAATRNAITPAGWFKTGDICIRDEEGFWYIVDRKKELIKYKGLQVAPAELEALLLTHPQLVDAAVIGVDDPVQATELPRAFVVPASPPSSLAKFAQEIQDWMASRVANHKKLRGGVVIVDHIPKSPSGKILRRQLRDRVKAVTEASRPVRAKL</sequence>
<proteinExistence type="inferred from homology"/>
<comment type="similarity">
    <text evidence="1">Belongs to the ATP-dependent AMP-binding enzyme family.</text>
</comment>
<evidence type="ECO:0000313" key="6">
    <source>
        <dbReference type="Proteomes" id="UP000298061"/>
    </source>
</evidence>
<evidence type="ECO:0000256" key="1">
    <source>
        <dbReference type="ARBA" id="ARBA00006432"/>
    </source>
</evidence>
<accession>A0A4Z0A2W2</accession>
<dbReference type="InterPro" id="IPR000873">
    <property type="entry name" value="AMP-dep_synth/lig_dom"/>
</dbReference>
<protein>
    <recommendedName>
        <fullName evidence="7">AMP-dependent synthetase/ligase domain-containing protein</fullName>
    </recommendedName>
</protein>
<keyword evidence="6" id="KW-1185">Reference proteome</keyword>
<dbReference type="InterPro" id="IPR042099">
    <property type="entry name" value="ANL_N_sf"/>
</dbReference>
<dbReference type="GO" id="GO:0016405">
    <property type="term" value="F:CoA-ligase activity"/>
    <property type="evidence" value="ECO:0007669"/>
    <property type="project" value="TreeGrafter"/>
</dbReference>
<dbReference type="AlphaFoldDB" id="A0A4Z0A2W2"/>
<dbReference type="FunFam" id="3.30.300.30:FF:000007">
    <property type="entry name" value="4-coumarate--CoA ligase 2"/>
    <property type="match status" value="1"/>
</dbReference>
<dbReference type="STRING" id="135208.A0A4Z0A2W2"/>
<evidence type="ECO:0000259" key="3">
    <source>
        <dbReference type="Pfam" id="PF00501"/>
    </source>
</evidence>
<evidence type="ECO:0000259" key="4">
    <source>
        <dbReference type="Pfam" id="PF13193"/>
    </source>
</evidence>
<dbReference type="PROSITE" id="PS00455">
    <property type="entry name" value="AMP_BINDING"/>
    <property type="match status" value="1"/>
</dbReference>
<reference evidence="5 6" key="1">
    <citation type="submission" date="2019-02" db="EMBL/GenBank/DDBJ databases">
        <title>Genome sequencing of the rare red list fungi Hericium alpestre (H. flagellum).</title>
        <authorList>
            <person name="Buettner E."/>
            <person name="Kellner H."/>
        </authorList>
    </citation>
    <scope>NUCLEOTIDE SEQUENCE [LARGE SCALE GENOMIC DNA]</scope>
    <source>
        <strain evidence="5 6">DSM 108284</strain>
    </source>
</reference>
<dbReference type="PANTHER" id="PTHR24096:SF149">
    <property type="entry name" value="AMP-BINDING DOMAIN-CONTAINING PROTEIN-RELATED"/>
    <property type="match status" value="1"/>
</dbReference>
<dbReference type="PANTHER" id="PTHR24096">
    <property type="entry name" value="LONG-CHAIN-FATTY-ACID--COA LIGASE"/>
    <property type="match status" value="1"/>
</dbReference>
<gene>
    <name evidence="5" type="ORF">EWM64_g3213</name>
</gene>
<dbReference type="Pfam" id="PF13193">
    <property type="entry name" value="AMP-binding_C"/>
    <property type="match status" value="1"/>
</dbReference>
<dbReference type="EMBL" id="SFCI01000286">
    <property type="protein sequence ID" value="TFY80800.1"/>
    <property type="molecule type" value="Genomic_DNA"/>
</dbReference>
<dbReference type="InterPro" id="IPR025110">
    <property type="entry name" value="AMP-bd_C"/>
</dbReference>
<feature type="domain" description="AMP-binding enzyme C-terminal" evidence="4">
    <location>
        <begin position="445"/>
        <end position="525"/>
    </location>
</feature>
<dbReference type="OrthoDB" id="1898221at2759"/>
<feature type="domain" description="AMP-dependent synthetase/ligase" evidence="3">
    <location>
        <begin position="36"/>
        <end position="268"/>
    </location>
</feature>
<evidence type="ECO:0000256" key="2">
    <source>
        <dbReference type="ARBA" id="ARBA00022598"/>
    </source>
</evidence>
<dbReference type="Pfam" id="PF00501">
    <property type="entry name" value="AMP-binding"/>
    <property type="match status" value="1"/>
</dbReference>
<keyword evidence="2" id="KW-0436">Ligase</keyword>
<evidence type="ECO:0000313" key="5">
    <source>
        <dbReference type="EMBL" id="TFY80800.1"/>
    </source>
</evidence>
<evidence type="ECO:0008006" key="7">
    <source>
        <dbReference type="Google" id="ProtNLM"/>
    </source>
</evidence>
<dbReference type="Gene3D" id="3.30.300.30">
    <property type="match status" value="1"/>
</dbReference>
<dbReference type="SUPFAM" id="SSF56801">
    <property type="entry name" value="Acetyl-CoA synthetase-like"/>
    <property type="match status" value="1"/>
</dbReference>